<reference evidence="3" key="1">
    <citation type="journal article" date="2024" name="Algal Res.">
        <title>Biochemical, toxicological and genomic investigation of a high-biomass producing Limnothrix strain isolated from Italian shallow drinking water reservoir.</title>
        <authorList>
            <person name="Simonazzi M."/>
            <person name="Shishido T.K."/>
            <person name="Delbaje E."/>
            <person name="Wahlsten M."/>
            <person name="Fewer D.P."/>
            <person name="Sivonen K."/>
            <person name="Pezzolesi L."/>
            <person name="Pistocchi R."/>
        </authorList>
    </citation>
    <scope>NUCLEOTIDE SEQUENCE [LARGE SCALE GENOMIC DNA]</scope>
    <source>
        <strain evidence="3">LRLZ20PSL1</strain>
    </source>
</reference>
<protein>
    <submittedName>
        <fullName evidence="2">Monovalent cation/H(+) antiporter subunit G</fullName>
    </submittedName>
</protein>
<sequence length="98" mass="10877">MTWTEIPLVDGISNLCLVGGMVFWFWGTTQLLTRRSVLFKLHGLSVSDTLGSLAIVFGLLLKIPNEWPLLILAMICLAVWNTMLGYVLAYCSTSGDRL</sequence>
<evidence type="ECO:0000256" key="1">
    <source>
        <dbReference type="SAM" id="Phobius"/>
    </source>
</evidence>
<dbReference type="Proteomes" id="UP001604335">
    <property type="component" value="Unassembled WGS sequence"/>
</dbReference>
<comment type="caution">
    <text evidence="2">The sequence shown here is derived from an EMBL/GenBank/DDBJ whole genome shotgun (WGS) entry which is preliminary data.</text>
</comment>
<gene>
    <name evidence="2" type="ORF">VPK24_09555</name>
</gene>
<accession>A0ABW7CCJ2</accession>
<dbReference type="EMBL" id="JAZAQF010000057">
    <property type="protein sequence ID" value="MFG3817880.1"/>
    <property type="molecule type" value="Genomic_DNA"/>
</dbReference>
<evidence type="ECO:0000313" key="2">
    <source>
        <dbReference type="EMBL" id="MFG3817880.1"/>
    </source>
</evidence>
<name>A0ABW7CCJ2_9CYAN</name>
<keyword evidence="3" id="KW-1185">Reference proteome</keyword>
<feature type="transmembrane region" description="Helical" evidence="1">
    <location>
        <begin position="6"/>
        <end position="26"/>
    </location>
</feature>
<keyword evidence="1" id="KW-0472">Membrane</keyword>
<dbReference type="RefSeq" id="WP_393012524.1">
    <property type="nucleotide sequence ID" value="NZ_JAZAQF010000057.1"/>
</dbReference>
<evidence type="ECO:0000313" key="3">
    <source>
        <dbReference type="Proteomes" id="UP001604335"/>
    </source>
</evidence>
<dbReference type="Pfam" id="PF03334">
    <property type="entry name" value="PhaG_MnhG_YufB"/>
    <property type="match status" value="1"/>
</dbReference>
<feature type="transmembrane region" description="Helical" evidence="1">
    <location>
        <begin position="38"/>
        <end position="61"/>
    </location>
</feature>
<keyword evidence="1" id="KW-0812">Transmembrane</keyword>
<organism evidence="2 3">
    <name type="scientific">Limnothrix redekei LRLZ20PSL1</name>
    <dbReference type="NCBI Taxonomy" id="3112953"/>
    <lineage>
        <taxon>Bacteria</taxon>
        <taxon>Bacillati</taxon>
        <taxon>Cyanobacteriota</taxon>
        <taxon>Cyanophyceae</taxon>
        <taxon>Pseudanabaenales</taxon>
        <taxon>Pseudanabaenaceae</taxon>
        <taxon>Limnothrix</taxon>
    </lineage>
</organism>
<feature type="transmembrane region" description="Helical" evidence="1">
    <location>
        <begin position="67"/>
        <end position="89"/>
    </location>
</feature>
<dbReference type="InterPro" id="IPR005133">
    <property type="entry name" value="PhaG_MnhG_YufB"/>
</dbReference>
<keyword evidence="1" id="KW-1133">Transmembrane helix</keyword>
<proteinExistence type="predicted"/>